<dbReference type="AlphaFoldDB" id="A0A6A6NQP4"/>
<organism evidence="1 2">
    <name type="scientific">Lineolata rhizophorae</name>
    <dbReference type="NCBI Taxonomy" id="578093"/>
    <lineage>
        <taxon>Eukaryota</taxon>
        <taxon>Fungi</taxon>
        <taxon>Dikarya</taxon>
        <taxon>Ascomycota</taxon>
        <taxon>Pezizomycotina</taxon>
        <taxon>Dothideomycetes</taxon>
        <taxon>Dothideomycetes incertae sedis</taxon>
        <taxon>Lineolatales</taxon>
        <taxon>Lineolataceae</taxon>
        <taxon>Lineolata</taxon>
    </lineage>
</organism>
<accession>A0A6A6NQP4</accession>
<name>A0A6A6NQP4_9PEZI</name>
<dbReference type="EMBL" id="MU001695">
    <property type="protein sequence ID" value="KAF2453732.1"/>
    <property type="molecule type" value="Genomic_DNA"/>
</dbReference>
<gene>
    <name evidence="1" type="ORF">BDY21DRAFT_354884</name>
</gene>
<proteinExistence type="predicted"/>
<reference evidence="1" key="1">
    <citation type="journal article" date="2020" name="Stud. Mycol.">
        <title>101 Dothideomycetes genomes: a test case for predicting lifestyles and emergence of pathogens.</title>
        <authorList>
            <person name="Haridas S."/>
            <person name="Albert R."/>
            <person name="Binder M."/>
            <person name="Bloem J."/>
            <person name="Labutti K."/>
            <person name="Salamov A."/>
            <person name="Andreopoulos B."/>
            <person name="Baker S."/>
            <person name="Barry K."/>
            <person name="Bills G."/>
            <person name="Bluhm B."/>
            <person name="Cannon C."/>
            <person name="Castanera R."/>
            <person name="Culley D."/>
            <person name="Daum C."/>
            <person name="Ezra D."/>
            <person name="Gonzalez J."/>
            <person name="Henrissat B."/>
            <person name="Kuo A."/>
            <person name="Liang C."/>
            <person name="Lipzen A."/>
            <person name="Lutzoni F."/>
            <person name="Magnuson J."/>
            <person name="Mondo S."/>
            <person name="Nolan M."/>
            <person name="Ohm R."/>
            <person name="Pangilinan J."/>
            <person name="Park H.-J."/>
            <person name="Ramirez L."/>
            <person name="Alfaro M."/>
            <person name="Sun H."/>
            <person name="Tritt A."/>
            <person name="Yoshinaga Y."/>
            <person name="Zwiers L.-H."/>
            <person name="Turgeon B."/>
            <person name="Goodwin S."/>
            <person name="Spatafora J."/>
            <person name="Crous P."/>
            <person name="Grigoriev I."/>
        </authorList>
    </citation>
    <scope>NUCLEOTIDE SEQUENCE</scope>
    <source>
        <strain evidence="1">ATCC 16933</strain>
    </source>
</reference>
<sequence length="89" mass="10001">MVPLLCLYMLNLSNAPPTFSQAASYIAYYKYQYACQLIRSPPFSLGHKYNSSSPTARVPPCQRSQTCGRRETRIVGKLKKEIAMPTPAQ</sequence>
<evidence type="ECO:0000313" key="2">
    <source>
        <dbReference type="Proteomes" id="UP000799766"/>
    </source>
</evidence>
<keyword evidence="2" id="KW-1185">Reference proteome</keyword>
<dbReference type="Proteomes" id="UP000799766">
    <property type="component" value="Unassembled WGS sequence"/>
</dbReference>
<protein>
    <submittedName>
        <fullName evidence="1">Uncharacterized protein</fullName>
    </submittedName>
</protein>
<evidence type="ECO:0000313" key="1">
    <source>
        <dbReference type="EMBL" id="KAF2453732.1"/>
    </source>
</evidence>